<feature type="transmembrane region" description="Helical" evidence="1">
    <location>
        <begin position="147"/>
        <end position="165"/>
    </location>
</feature>
<evidence type="ECO:0000313" key="4">
    <source>
        <dbReference type="Proteomes" id="UP000001197"/>
    </source>
</evidence>
<dbReference type="AlphaFoldDB" id="B2APJ9"/>
<keyword evidence="1" id="KW-0812">Transmembrane</keyword>
<gene>
    <name evidence="2" type="ORF">PODANS_5_11270</name>
</gene>
<protein>
    <submittedName>
        <fullName evidence="2">Podospora anserina S mat+ genomic DNA chromosome 5, supercontig 10</fullName>
    </submittedName>
</protein>
<sequence length="571" mass="63286">MADPEARTGGSNCPNGVTASFQRLFKLPWTTIALISHAILYITLTLVMLLVVDNYKAYDGADTTTNTASQTESRLRSDDIITAVSASTVAVQWVAGVWVTNVLTKSGYIVWMKTRQTHSKEKIIDKIRWAMEYRFPIKLGLRTDYNLIRISIFLVLPALLASPILEGALSWKSSYEAAGSATARSGNPAAQFYSWNFITSAEGKVGHDLIWNAASLAGIAWENGTSTSTDLKETKSQKCRHVTTHDQFPAGTKLHNATIPCIVVHSISWPKKPMPQSVENVFNNSEVITAAGRPPILRTQPGTVLVFDPTNKTLPTPPVMTTKNGNFNITRETVYVNQPPYPAPFIWAGSMTAIVYLTQQVAFPPYVVDVFGVEEPNNEVALGATVVWAKGEVKPQQTFTYLEINFTAGIINPATSTYVKQNVIEADDNDLDGKDIVEGPWVREALYLTSDIMSCLAISNSTGISSWQSLESYTETMIRFSYMAAWSLLQRSYEPNSTLLTVDLYEARIQAVVSQWRVISWLGINVAFSLSWITATVLMKRSKELAGVDTVPDFILRLYTHFEHLAQQENT</sequence>
<accession>B2APJ9</accession>
<keyword evidence="1" id="KW-1133">Transmembrane helix</keyword>
<evidence type="ECO:0000256" key="1">
    <source>
        <dbReference type="SAM" id="Phobius"/>
    </source>
</evidence>
<dbReference type="EMBL" id="CU633876">
    <property type="protein sequence ID" value="CAP65931.1"/>
    <property type="molecule type" value="Genomic_DNA"/>
</dbReference>
<dbReference type="OrthoDB" id="5378430at2759"/>
<dbReference type="eggNOG" id="ENOG502SRV6">
    <property type="taxonomic scope" value="Eukaryota"/>
</dbReference>
<dbReference type="Proteomes" id="UP000001197">
    <property type="component" value="Chromosome 5"/>
</dbReference>
<reference evidence="2 4" key="1">
    <citation type="journal article" date="2008" name="Genome Biol.">
        <title>The genome sequence of the model ascomycete fungus Podospora anserina.</title>
        <authorList>
            <person name="Espagne E."/>
            <person name="Lespinet O."/>
            <person name="Malagnac F."/>
            <person name="Da Silva C."/>
            <person name="Jaillon O."/>
            <person name="Porcel B.M."/>
            <person name="Couloux A."/>
            <person name="Aury J.-M."/>
            <person name="Segurens B."/>
            <person name="Poulain J."/>
            <person name="Anthouard V."/>
            <person name="Grossetete S."/>
            <person name="Khalili H."/>
            <person name="Coppin E."/>
            <person name="Dequard-Chablat M."/>
            <person name="Picard M."/>
            <person name="Contamine V."/>
            <person name="Arnaise S."/>
            <person name="Bourdais A."/>
            <person name="Berteaux-Lecellier V."/>
            <person name="Gautheret D."/>
            <person name="de Vries R.P."/>
            <person name="Battaglia E."/>
            <person name="Coutinho P.M."/>
            <person name="Danchin E.G.J."/>
            <person name="Henrissat B."/>
            <person name="El Khoury R."/>
            <person name="Sainsard-Chanet A."/>
            <person name="Boivin A."/>
            <person name="Pinan-Lucarre B."/>
            <person name="Sellem C.H."/>
            <person name="Debuchy R."/>
            <person name="Wincker P."/>
            <person name="Weissenbach J."/>
            <person name="Silar P."/>
        </authorList>
    </citation>
    <scope>NUCLEOTIDE SEQUENCE [LARGE SCALE GENOMIC DNA]</scope>
    <source>
        <strain evidence="4">S / ATCC MYA-4624 / DSM 980 / FGSC 10383</strain>
        <strain evidence="2">S mat+</strain>
    </source>
</reference>
<dbReference type="RefSeq" id="XP_001905688.1">
    <property type="nucleotide sequence ID" value="XM_001905653.1"/>
</dbReference>
<reference evidence="3" key="4">
    <citation type="submission" date="2015-04" db="EMBL/GenBank/DDBJ databases">
        <title>Maintaining two mating types: Structure of the mating type locus and its role in heterokaryosis in Podospora anserina.</title>
        <authorList>
            <person name="Grognet P."/>
            <person name="Bidard F."/>
            <person name="Kuchly C."/>
            <person name="Chan Ho Tong L."/>
            <person name="Coppin E."/>
            <person name="Ait Benkhali J."/>
            <person name="Couloux A."/>
            <person name="Wincker P."/>
            <person name="Debuchy R."/>
            <person name="Silar P."/>
        </authorList>
    </citation>
    <scope>NUCLEOTIDE SEQUENCE</scope>
</reference>
<dbReference type="STRING" id="515849.B2APJ9"/>
<dbReference type="VEuPathDB" id="FungiDB:PODANS_5_11270"/>
<proteinExistence type="predicted"/>
<dbReference type="GeneID" id="6189797"/>
<organism evidence="2">
    <name type="scientific">Podospora anserina (strain S / ATCC MYA-4624 / DSM 980 / FGSC 10383)</name>
    <name type="common">Pleurage anserina</name>
    <dbReference type="NCBI Taxonomy" id="515849"/>
    <lineage>
        <taxon>Eukaryota</taxon>
        <taxon>Fungi</taxon>
        <taxon>Dikarya</taxon>
        <taxon>Ascomycota</taxon>
        <taxon>Pezizomycotina</taxon>
        <taxon>Sordariomycetes</taxon>
        <taxon>Sordariomycetidae</taxon>
        <taxon>Sordariales</taxon>
        <taxon>Podosporaceae</taxon>
        <taxon>Podospora</taxon>
        <taxon>Podospora anserina</taxon>
    </lineage>
</organism>
<dbReference type="EMBL" id="FO904940">
    <property type="protein sequence ID" value="CDP30206.1"/>
    <property type="molecule type" value="Genomic_DNA"/>
</dbReference>
<keyword evidence="4" id="KW-1185">Reference proteome</keyword>
<reference evidence="4" key="3">
    <citation type="journal article" date="2014" name="Genetics">
        <title>Maintaining two mating types: Structure of the mating type locus and its role in heterokaryosis in Podospora anserina.</title>
        <authorList>
            <person name="Grognet P."/>
            <person name="Bidard F."/>
            <person name="Kuchly C."/>
            <person name="Tong L.C.H."/>
            <person name="Coppin E."/>
            <person name="Benkhali J.A."/>
            <person name="Couloux A."/>
            <person name="Wincker P."/>
            <person name="Debuchy R."/>
            <person name="Silar P."/>
        </authorList>
    </citation>
    <scope>GENOME REANNOTATION</scope>
    <source>
        <strain evidence="4">S / ATCC MYA-4624 / DSM 980 / FGSC 10383</strain>
    </source>
</reference>
<dbReference type="KEGG" id="pan:PODANSg2715"/>
<keyword evidence="1" id="KW-0472">Membrane</keyword>
<dbReference type="HOGENOM" id="CLU_027225_0_0_1"/>
<reference evidence="2" key="2">
    <citation type="submission" date="2008-07" db="EMBL/GenBank/DDBJ databases">
        <authorList>
            <person name="Genoscope - CEA"/>
        </authorList>
    </citation>
    <scope>NUCLEOTIDE SEQUENCE</scope>
    <source>
        <strain evidence="2">S mat+</strain>
    </source>
</reference>
<feature type="transmembrane region" description="Helical" evidence="1">
    <location>
        <begin position="29"/>
        <end position="52"/>
    </location>
</feature>
<evidence type="ECO:0000313" key="3">
    <source>
        <dbReference type="EMBL" id="CDP30206.1"/>
    </source>
</evidence>
<name>B2APJ9_PODAN</name>
<evidence type="ECO:0000313" key="2">
    <source>
        <dbReference type="EMBL" id="CAP65931.1"/>
    </source>
</evidence>